<dbReference type="HOGENOM" id="CLU_009140_0_0_1"/>
<feature type="compositionally biased region" description="Basic residues" evidence="1">
    <location>
        <begin position="776"/>
        <end position="786"/>
    </location>
</feature>
<feature type="region of interest" description="Disordered" evidence="1">
    <location>
        <begin position="63"/>
        <end position="305"/>
    </location>
</feature>
<gene>
    <name evidence="2" type="ORF">M408DRAFT_5703</name>
</gene>
<dbReference type="AlphaFoldDB" id="A0A0C3BQX9"/>
<organism evidence="2 3">
    <name type="scientific">Serendipita vermifera MAFF 305830</name>
    <dbReference type="NCBI Taxonomy" id="933852"/>
    <lineage>
        <taxon>Eukaryota</taxon>
        <taxon>Fungi</taxon>
        <taxon>Dikarya</taxon>
        <taxon>Basidiomycota</taxon>
        <taxon>Agaricomycotina</taxon>
        <taxon>Agaricomycetes</taxon>
        <taxon>Sebacinales</taxon>
        <taxon>Serendipitaceae</taxon>
        <taxon>Serendipita</taxon>
    </lineage>
</organism>
<dbReference type="OrthoDB" id="3259498at2759"/>
<proteinExistence type="predicted"/>
<protein>
    <submittedName>
        <fullName evidence="2">Uncharacterized protein</fullName>
    </submittedName>
</protein>
<feature type="compositionally biased region" description="Acidic residues" evidence="1">
    <location>
        <begin position="261"/>
        <end position="289"/>
    </location>
</feature>
<feature type="region of interest" description="Disordered" evidence="1">
    <location>
        <begin position="320"/>
        <end position="339"/>
    </location>
</feature>
<sequence>MPSPDSYMKDTPAHSQALVVARDGQNSPRGRAISQKDLLAIQGEHDNADLPKSLKIKLTLPAGFRKGAVETATTVSRPSRNATRKVATTATVSPTALPKRGRPRKNKNSGEADEYAPPRGLKPPHKTKTTAATVIRSSASGPSRQPQHHQIYHPSPDHHKPRFPTFVPASVLSSDDLSGSEDSELSGEETEEDELPDDLVANDRAIAHDRAHTHRKLFESEEDQIPTRVPWKYNNHTNSRRTTPVVKTPIEIDDGSRSSGNEEDDEQSSDEDEEDDDDEDEEEGAEAEGEPDHPTPMQTTGLSDEEDDTMDAQLFFSHLLDESSESEDEAHSDGDSITGDMVAGAAELSDTETDIEIEGLEHPMMVKEGWDGELVFSTEIHPPTGLLDFTFGHDDSHLELSSSQTDSLANSLSTLPVTQSATISDNEEFEEAESLAGDTTDDEIMPPGLASFPPSTSTISPFATFTPAKAMASMHQLTKGGALPSPADVMAARNSFTWDMLSSPVNSIAATDDAPPRSRSASTHSLGYRGPKMGFFNGAVFGSMRTIIGDAGGKLPSPFSTLVPPAPTYRRKRRANSDLGSFFNKRTRNSHSLQSSYFSDDLITAPQGDLVDLDDLLDASLLSEDIDKPSNETTNDATPNKWDRIPMNIYRQTRNIPAAHGSSVSFSFDIGGFGSPPSPSLSKPAYVPPNRTHVSHGSIDSILWEDEFMSPSLVRRPNHHQHNKKRHREHEIEFDIDSLLLPSSRAGPSRGDRTPTQSRSMAGESSADFLSEAKSRKDRRKEKKREKACLQKQILSALDETLADYDELMAAEEDITP</sequence>
<name>A0A0C3BQX9_SERVB</name>
<reference evidence="3" key="2">
    <citation type="submission" date="2015-01" db="EMBL/GenBank/DDBJ databases">
        <title>Evolutionary Origins and Diversification of the Mycorrhizal Mutualists.</title>
        <authorList>
            <consortium name="DOE Joint Genome Institute"/>
            <consortium name="Mycorrhizal Genomics Consortium"/>
            <person name="Kohler A."/>
            <person name="Kuo A."/>
            <person name="Nagy L.G."/>
            <person name="Floudas D."/>
            <person name="Copeland A."/>
            <person name="Barry K.W."/>
            <person name="Cichocki N."/>
            <person name="Veneault-Fourrey C."/>
            <person name="LaButti K."/>
            <person name="Lindquist E.A."/>
            <person name="Lipzen A."/>
            <person name="Lundell T."/>
            <person name="Morin E."/>
            <person name="Murat C."/>
            <person name="Riley R."/>
            <person name="Ohm R."/>
            <person name="Sun H."/>
            <person name="Tunlid A."/>
            <person name="Henrissat B."/>
            <person name="Grigoriev I.V."/>
            <person name="Hibbett D.S."/>
            <person name="Martin F."/>
        </authorList>
    </citation>
    <scope>NUCLEOTIDE SEQUENCE [LARGE SCALE GENOMIC DNA]</scope>
    <source>
        <strain evidence="3">MAFF 305830</strain>
    </source>
</reference>
<dbReference type="STRING" id="933852.A0A0C3BQX9"/>
<feature type="compositionally biased region" description="Polar residues" evidence="1">
    <location>
        <begin position="71"/>
        <end position="94"/>
    </location>
</feature>
<keyword evidence="3" id="KW-1185">Reference proteome</keyword>
<dbReference type="EMBL" id="KN824277">
    <property type="protein sequence ID" value="KIM34499.1"/>
    <property type="molecule type" value="Genomic_DNA"/>
</dbReference>
<dbReference type="Proteomes" id="UP000054097">
    <property type="component" value="Unassembled WGS sequence"/>
</dbReference>
<evidence type="ECO:0000256" key="1">
    <source>
        <dbReference type="SAM" id="MobiDB-lite"/>
    </source>
</evidence>
<reference evidence="2 3" key="1">
    <citation type="submission" date="2014-04" db="EMBL/GenBank/DDBJ databases">
        <authorList>
            <consortium name="DOE Joint Genome Institute"/>
            <person name="Kuo A."/>
            <person name="Zuccaro A."/>
            <person name="Kohler A."/>
            <person name="Nagy L.G."/>
            <person name="Floudas D."/>
            <person name="Copeland A."/>
            <person name="Barry K.W."/>
            <person name="Cichocki N."/>
            <person name="Veneault-Fourrey C."/>
            <person name="LaButti K."/>
            <person name="Lindquist E.A."/>
            <person name="Lipzen A."/>
            <person name="Lundell T."/>
            <person name="Morin E."/>
            <person name="Murat C."/>
            <person name="Sun H."/>
            <person name="Tunlid A."/>
            <person name="Henrissat B."/>
            <person name="Grigoriev I.V."/>
            <person name="Hibbett D.S."/>
            <person name="Martin F."/>
            <person name="Nordberg H.P."/>
            <person name="Cantor M.N."/>
            <person name="Hua S.X."/>
        </authorList>
    </citation>
    <scope>NUCLEOTIDE SEQUENCE [LARGE SCALE GENOMIC DNA]</scope>
    <source>
        <strain evidence="2 3">MAFF 305830</strain>
    </source>
</reference>
<accession>A0A0C3BQX9</accession>
<evidence type="ECO:0000313" key="2">
    <source>
        <dbReference type="EMBL" id="KIM34499.1"/>
    </source>
</evidence>
<feature type="compositionally biased region" description="Polar residues" evidence="1">
    <location>
        <begin position="135"/>
        <end position="145"/>
    </location>
</feature>
<feature type="region of interest" description="Disordered" evidence="1">
    <location>
        <begin position="739"/>
        <end position="789"/>
    </location>
</feature>
<evidence type="ECO:0000313" key="3">
    <source>
        <dbReference type="Proteomes" id="UP000054097"/>
    </source>
</evidence>
<feature type="compositionally biased region" description="Acidic residues" evidence="1">
    <location>
        <begin position="178"/>
        <end position="197"/>
    </location>
</feature>